<feature type="domain" description="Septum formation inhibitor MinC C-terminal" evidence="7">
    <location>
        <begin position="107"/>
        <end position="205"/>
    </location>
</feature>
<keyword evidence="4 6" id="KW-0131">Cell cycle</keyword>
<dbReference type="InterPro" id="IPR013033">
    <property type="entry name" value="MinC"/>
</dbReference>
<dbReference type="GO" id="GO:1901891">
    <property type="term" value="P:regulation of cell septum assembly"/>
    <property type="evidence" value="ECO:0007669"/>
    <property type="project" value="InterPro"/>
</dbReference>
<protein>
    <recommendedName>
        <fullName evidence="6">Probable septum site-determining protein MinC</fullName>
    </recommendedName>
</protein>
<evidence type="ECO:0000256" key="4">
    <source>
        <dbReference type="ARBA" id="ARBA00023306"/>
    </source>
</evidence>
<evidence type="ECO:0000313" key="10">
    <source>
        <dbReference type="Proteomes" id="UP000075806"/>
    </source>
</evidence>
<dbReference type="Proteomes" id="UP000075806">
    <property type="component" value="Unassembled WGS sequence"/>
</dbReference>
<dbReference type="Gene3D" id="3.30.160.540">
    <property type="match status" value="1"/>
</dbReference>
<dbReference type="Gene3D" id="2.160.20.70">
    <property type="match status" value="1"/>
</dbReference>
<dbReference type="PANTHER" id="PTHR34108">
    <property type="entry name" value="SEPTUM SITE-DETERMINING PROTEIN MINC"/>
    <property type="match status" value="1"/>
</dbReference>
<evidence type="ECO:0000256" key="6">
    <source>
        <dbReference type="HAMAP-Rule" id="MF_00267"/>
    </source>
</evidence>
<organism evidence="9 10">
    <name type="scientific">Alkalihalobacillus trypoxylicola</name>
    <dbReference type="NCBI Taxonomy" id="519424"/>
    <lineage>
        <taxon>Bacteria</taxon>
        <taxon>Bacillati</taxon>
        <taxon>Bacillota</taxon>
        <taxon>Bacilli</taxon>
        <taxon>Bacillales</taxon>
        <taxon>Bacillaceae</taxon>
        <taxon>Alkalihalobacillus</taxon>
    </lineage>
</organism>
<evidence type="ECO:0000256" key="5">
    <source>
        <dbReference type="ARBA" id="ARBA00046874"/>
    </source>
</evidence>
<accession>A0A162EFW4</accession>
<evidence type="ECO:0000313" key="9">
    <source>
        <dbReference type="EMBL" id="KYG32475.1"/>
    </source>
</evidence>
<comment type="similarity">
    <text evidence="1 6">Belongs to the MinC family.</text>
</comment>
<feature type="domain" description="Septum site-determining protein MinC N-terminal" evidence="8">
    <location>
        <begin position="8"/>
        <end position="85"/>
    </location>
</feature>
<dbReference type="GO" id="GO:0000902">
    <property type="term" value="P:cell morphogenesis"/>
    <property type="evidence" value="ECO:0007669"/>
    <property type="project" value="InterPro"/>
</dbReference>
<dbReference type="InterPro" id="IPR055219">
    <property type="entry name" value="MinC_N_1"/>
</dbReference>
<dbReference type="EMBL" id="LTAO01000012">
    <property type="protein sequence ID" value="KYG32475.1"/>
    <property type="molecule type" value="Genomic_DNA"/>
</dbReference>
<dbReference type="InterPro" id="IPR005526">
    <property type="entry name" value="Septum_form_inhib_MinC_C"/>
</dbReference>
<evidence type="ECO:0000259" key="7">
    <source>
        <dbReference type="Pfam" id="PF03775"/>
    </source>
</evidence>
<comment type="caution">
    <text evidence="9">The sequence shown here is derived from an EMBL/GenBank/DDBJ whole genome shotgun (WGS) entry which is preliminary data.</text>
</comment>
<dbReference type="PANTHER" id="PTHR34108:SF1">
    <property type="entry name" value="SEPTUM SITE-DETERMINING PROTEIN MINC"/>
    <property type="match status" value="1"/>
</dbReference>
<dbReference type="GO" id="GO:0000917">
    <property type="term" value="P:division septum assembly"/>
    <property type="evidence" value="ECO:0007669"/>
    <property type="project" value="UniProtKB-KW"/>
</dbReference>
<dbReference type="Pfam" id="PF22642">
    <property type="entry name" value="MinC_N_1"/>
    <property type="match status" value="1"/>
</dbReference>
<evidence type="ECO:0000256" key="2">
    <source>
        <dbReference type="ARBA" id="ARBA00022618"/>
    </source>
</evidence>
<name>A0A162EFW4_9BACI</name>
<dbReference type="RefSeq" id="WP_061948726.1">
    <property type="nucleotide sequence ID" value="NZ_LTAO01000012.1"/>
</dbReference>
<dbReference type="AlphaFoldDB" id="A0A162EFW4"/>
<keyword evidence="3 6" id="KW-0717">Septation</keyword>
<keyword evidence="2 6" id="KW-0132">Cell division</keyword>
<reference evidence="9" key="1">
    <citation type="submission" date="2016-02" db="EMBL/GenBank/DDBJ databases">
        <title>Genome sequence of Bacillus trypoxylicola KCTC 13244(T).</title>
        <authorList>
            <person name="Jeong H."/>
            <person name="Park S.-H."/>
            <person name="Choi S.-K."/>
        </authorList>
    </citation>
    <scope>NUCLEOTIDE SEQUENCE [LARGE SCALE GENOMIC DNA]</scope>
    <source>
        <strain evidence="9">KCTC 13244</strain>
    </source>
</reference>
<dbReference type="SUPFAM" id="SSF63848">
    <property type="entry name" value="Cell-division inhibitor MinC, C-terminal domain"/>
    <property type="match status" value="1"/>
</dbReference>
<comment type="function">
    <text evidence="6">Cell division inhibitor that blocks the formation of polar Z ring septums. Rapidly oscillates between the poles of the cell to destabilize FtsZ filaments that have formed before they mature into polar Z rings. Prevents FtsZ polymerization.</text>
</comment>
<comment type="subunit">
    <text evidence="5 6">Interacts with MinD and FtsZ.</text>
</comment>
<dbReference type="InterPro" id="IPR036145">
    <property type="entry name" value="MinC_C_sf"/>
</dbReference>
<evidence type="ECO:0000259" key="8">
    <source>
        <dbReference type="Pfam" id="PF22642"/>
    </source>
</evidence>
<evidence type="ECO:0000256" key="3">
    <source>
        <dbReference type="ARBA" id="ARBA00023210"/>
    </source>
</evidence>
<dbReference type="InterPro" id="IPR016098">
    <property type="entry name" value="CAP/MinC_C"/>
</dbReference>
<sequence length="227" mass="25847">MTQKKQHVTIKGTKDGLIFILDDLCEYTFLRDELIEKLSSKHYQNNEGPEVKVRVHAGYRYLSKEQRIELTEIITNDKNLSIEKIESYVITLEEAEEMKQQSELLTLTRVVRSGQVLRVKGDLLLIGDVNPGGTIMATGNIYVMGALKGIAHAGFEGNEEAVITSSYLVPTQMRIADVIYEADKVQSNQVMEAAFINQETEEITIQKVQQLIRYRPHLQKNLHQIID</sequence>
<proteinExistence type="inferred from homology"/>
<dbReference type="Pfam" id="PF03775">
    <property type="entry name" value="MinC_C"/>
    <property type="match status" value="1"/>
</dbReference>
<gene>
    <name evidence="6 9" type="primary">minC</name>
    <name evidence="9" type="ORF">AZF04_05990</name>
</gene>
<evidence type="ECO:0000256" key="1">
    <source>
        <dbReference type="ARBA" id="ARBA00006291"/>
    </source>
</evidence>
<dbReference type="HAMAP" id="MF_00267">
    <property type="entry name" value="MinC"/>
    <property type="match status" value="1"/>
</dbReference>
<dbReference type="NCBIfam" id="TIGR01222">
    <property type="entry name" value="minC"/>
    <property type="match status" value="1"/>
</dbReference>
<dbReference type="STRING" id="519424.AZF04_05990"/>
<dbReference type="OrthoDB" id="9790810at2"/>
<keyword evidence="10" id="KW-1185">Reference proteome</keyword>